<feature type="region of interest" description="Disordered" evidence="1">
    <location>
        <begin position="1"/>
        <end position="43"/>
    </location>
</feature>
<evidence type="ECO:0000256" key="1">
    <source>
        <dbReference type="SAM" id="MobiDB-lite"/>
    </source>
</evidence>
<gene>
    <name evidence="2" type="ORF">PPYR1160_LOCUS928</name>
</gene>
<dbReference type="EMBL" id="HBEA01001262">
    <property type="protein sequence ID" value="CAD8251437.1"/>
    <property type="molecule type" value="Transcribed_RNA"/>
</dbReference>
<name>A0A7R9U2K2_9STRA</name>
<protein>
    <submittedName>
        <fullName evidence="2">Uncharacterized protein</fullName>
    </submittedName>
</protein>
<evidence type="ECO:0000313" key="2">
    <source>
        <dbReference type="EMBL" id="CAD8251437.1"/>
    </source>
</evidence>
<reference evidence="2" key="1">
    <citation type="submission" date="2021-01" db="EMBL/GenBank/DDBJ databases">
        <authorList>
            <person name="Corre E."/>
            <person name="Pelletier E."/>
            <person name="Niang G."/>
            <person name="Scheremetjew M."/>
            <person name="Finn R."/>
            <person name="Kale V."/>
            <person name="Holt S."/>
            <person name="Cochrane G."/>
            <person name="Meng A."/>
            <person name="Brown T."/>
            <person name="Cohen L."/>
        </authorList>
    </citation>
    <scope>NUCLEOTIDE SEQUENCE</scope>
    <source>
        <strain evidence="2">CCMP2078</strain>
    </source>
</reference>
<feature type="compositionally biased region" description="Low complexity" evidence="1">
    <location>
        <begin position="29"/>
        <end position="43"/>
    </location>
</feature>
<organism evidence="2">
    <name type="scientific">Pinguiococcus pyrenoidosus</name>
    <dbReference type="NCBI Taxonomy" id="172671"/>
    <lineage>
        <taxon>Eukaryota</taxon>
        <taxon>Sar</taxon>
        <taxon>Stramenopiles</taxon>
        <taxon>Ochrophyta</taxon>
        <taxon>Pinguiophyceae</taxon>
        <taxon>Pinguiochrysidales</taxon>
        <taxon>Pinguiochrysidaceae</taxon>
        <taxon>Pinguiococcus</taxon>
    </lineage>
</organism>
<dbReference type="AlphaFoldDB" id="A0A7R9U2K2"/>
<proteinExistence type="predicted"/>
<sequence length="280" mass="26956">MPTAGVSESAAPTAAAVPTGMPSMPPAGLPEESSAPSSEPSAVSNPVIVTSLAPVHTGSSMPSSAPTEESSMPTVPFCSSGVLNSAGTICCAESCGSCGSCNCAARDGGAQLCCPQFIGENGFPCMSSTDTGCTLPSYLDVGSGGGGLGEPSDDECEEEDDDVPSSTPTASGSPTVALCSEGIMDNDAMVCCHYECGVCGSCNCTERSPGPQQCCPGIIGENAIPCLLSTDTGCLLPSGVGMGGGGGGMGGIGVGTGGFNTGDSGCEASSLPSAAPSAGM</sequence>
<feature type="compositionally biased region" description="Acidic residues" evidence="1">
    <location>
        <begin position="151"/>
        <end position="163"/>
    </location>
</feature>
<feature type="region of interest" description="Disordered" evidence="1">
    <location>
        <begin position="144"/>
        <end position="172"/>
    </location>
</feature>
<accession>A0A7R9U2K2</accession>